<dbReference type="PANTHER" id="PTHR24177:SF365">
    <property type="entry name" value="ANKYRIN REPEAT-CONTAINING PROTEIN NPR4-LIKE ISOFORM X1"/>
    <property type="match status" value="1"/>
</dbReference>
<organism evidence="1 2">
    <name type="scientific">Actinidia rufa</name>
    <dbReference type="NCBI Taxonomy" id="165716"/>
    <lineage>
        <taxon>Eukaryota</taxon>
        <taxon>Viridiplantae</taxon>
        <taxon>Streptophyta</taxon>
        <taxon>Embryophyta</taxon>
        <taxon>Tracheophyta</taxon>
        <taxon>Spermatophyta</taxon>
        <taxon>Magnoliopsida</taxon>
        <taxon>eudicotyledons</taxon>
        <taxon>Gunneridae</taxon>
        <taxon>Pentapetalae</taxon>
        <taxon>asterids</taxon>
        <taxon>Ericales</taxon>
        <taxon>Actinidiaceae</taxon>
        <taxon>Actinidia</taxon>
    </lineage>
</organism>
<comment type="caution">
    <text evidence="1">The sequence shown here is derived from an EMBL/GenBank/DDBJ whole genome shotgun (WGS) entry which is preliminary data.</text>
</comment>
<proteinExistence type="predicted"/>
<reference evidence="1 2" key="1">
    <citation type="submission" date="2019-07" db="EMBL/GenBank/DDBJ databases">
        <title>De Novo Assembly of kiwifruit Actinidia rufa.</title>
        <authorList>
            <person name="Sugita-Konishi S."/>
            <person name="Sato K."/>
            <person name="Mori E."/>
            <person name="Abe Y."/>
            <person name="Kisaki G."/>
            <person name="Hamano K."/>
            <person name="Suezawa K."/>
            <person name="Otani M."/>
            <person name="Fukuda T."/>
            <person name="Manabe T."/>
            <person name="Gomi K."/>
            <person name="Tabuchi M."/>
            <person name="Akimitsu K."/>
            <person name="Kataoka I."/>
        </authorList>
    </citation>
    <scope>NUCLEOTIDE SEQUENCE [LARGE SCALE GENOMIC DNA]</scope>
    <source>
        <strain evidence="2">cv. Fuchu</strain>
    </source>
</reference>
<dbReference type="AlphaFoldDB" id="A0A7J0G1V0"/>
<evidence type="ECO:0000313" key="2">
    <source>
        <dbReference type="Proteomes" id="UP000585474"/>
    </source>
</evidence>
<dbReference type="Pfam" id="PF12796">
    <property type="entry name" value="Ank_2"/>
    <property type="match status" value="1"/>
</dbReference>
<protein>
    <recommendedName>
        <fullName evidence="3">Ankyrin repeat family protein</fullName>
    </recommendedName>
</protein>
<dbReference type="InterPro" id="IPR036770">
    <property type="entry name" value="Ankyrin_rpt-contain_sf"/>
</dbReference>
<keyword evidence="2" id="KW-1185">Reference proteome</keyword>
<dbReference type="InterPro" id="IPR002110">
    <property type="entry name" value="Ankyrin_rpt"/>
</dbReference>
<dbReference type="SUPFAM" id="SSF48403">
    <property type="entry name" value="Ankyrin repeat"/>
    <property type="match status" value="1"/>
</dbReference>
<name>A0A7J0G1V0_9ERIC</name>
<dbReference type="Gene3D" id="1.25.40.20">
    <property type="entry name" value="Ankyrin repeat-containing domain"/>
    <property type="match status" value="1"/>
</dbReference>
<evidence type="ECO:0000313" key="1">
    <source>
        <dbReference type="EMBL" id="GFZ04764.1"/>
    </source>
</evidence>
<dbReference type="PANTHER" id="PTHR24177">
    <property type="entry name" value="CASKIN"/>
    <property type="match status" value="1"/>
</dbReference>
<gene>
    <name evidence="1" type="ORF">Acr_17g0003360</name>
</gene>
<dbReference type="OrthoDB" id="1751337at2759"/>
<dbReference type="Proteomes" id="UP000585474">
    <property type="component" value="Unassembled WGS sequence"/>
</dbReference>
<evidence type="ECO:0008006" key="3">
    <source>
        <dbReference type="Google" id="ProtNLM"/>
    </source>
</evidence>
<accession>A0A7J0G1V0</accession>
<dbReference type="EMBL" id="BJWL01000017">
    <property type="protein sequence ID" value="GFZ04764.1"/>
    <property type="molecule type" value="Genomic_DNA"/>
</dbReference>
<dbReference type="GO" id="GO:0016020">
    <property type="term" value="C:membrane"/>
    <property type="evidence" value="ECO:0007669"/>
    <property type="project" value="TreeGrafter"/>
</dbReference>
<sequence length="164" mass="18418">MHASIAGSQESILKEIQAMSASLDKIAAIEVLRHMESLQSTNPNIDPTWKNETPILLAAKNGIKEMVEKILKTFPSAINDTNTEGKNIVLLAVECRQTLVYKLLLEWKVDTGSVFRRVDNEDNSALHLAAKLSNYRPWFVSGAALQIQWENKWFEVCMGTLVAY</sequence>